<reference evidence="3 4" key="1">
    <citation type="journal article" date="2014" name="PLoS Genet.">
        <title>Phylogenetically driven sequencing of extremely halophilic archaea reveals strategies for static and dynamic osmo-response.</title>
        <authorList>
            <person name="Becker E.A."/>
            <person name="Seitzer P.M."/>
            <person name="Tritt A."/>
            <person name="Larsen D."/>
            <person name="Krusor M."/>
            <person name="Yao A.I."/>
            <person name="Wu D."/>
            <person name="Madern D."/>
            <person name="Eisen J.A."/>
            <person name="Darling A.E."/>
            <person name="Facciotti M.T."/>
        </authorList>
    </citation>
    <scope>NUCLEOTIDE SEQUENCE [LARGE SCALE GENOMIC DNA]</scope>
    <source>
        <strain evidence="3 4">GA33</strain>
    </source>
</reference>
<keyword evidence="1" id="KW-0175">Coiled coil</keyword>
<evidence type="ECO:0000313" key="4">
    <source>
        <dbReference type="Proteomes" id="UP000011599"/>
    </source>
</evidence>
<evidence type="ECO:0000259" key="2">
    <source>
        <dbReference type="Pfam" id="PF23921"/>
    </source>
</evidence>
<dbReference type="AlphaFoldDB" id="L9VP31"/>
<name>L9VP31_9EURY</name>
<comment type="caution">
    <text evidence="3">The sequence shown here is derived from an EMBL/GenBank/DDBJ whole genome shotgun (WGS) entry which is preliminary data.</text>
</comment>
<dbReference type="InterPro" id="IPR055684">
    <property type="entry name" value="DUF7260"/>
</dbReference>
<dbReference type="eggNOG" id="arCOG06167">
    <property type="taxonomic scope" value="Archaea"/>
</dbReference>
<dbReference type="OrthoDB" id="206489at2157"/>
<proteinExistence type="predicted"/>
<dbReference type="Pfam" id="PF23921">
    <property type="entry name" value="DUF7260"/>
    <property type="match status" value="1"/>
</dbReference>
<keyword evidence="4" id="KW-1185">Reference proteome</keyword>
<accession>L9VP31</accession>
<dbReference type="Proteomes" id="UP000011599">
    <property type="component" value="Unassembled WGS sequence"/>
</dbReference>
<evidence type="ECO:0000313" key="3">
    <source>
        <dbReference type="EMBL" id="ELY38965.1"/>
    </source>
</evidence>
<protein>
    <recommendedName>
        <fullName evidence="2">DUF7260 domain-containing protein</fullName>
    </recommendedName>
</protein>
<feature type="coiled-coil region" evidence="1">
    <location>
        <begin position="176"/>
        <end position="207"/>
    </location>
</feature>
<organism evidence="3 4">
    <name type="scientific">Natronorubrum tibetense GA33</name>
    <dbReference type="NCBI Taxonomy" id="1114856"/>
    <lineage>
        <taxon>Archaea</taxon>
        <taxon>Methanobacteriati</taxon>
        <taxon>Methanobacteriota</taxon>
        <taxon>Stenosarchaea group</taxon>
        <taxon>Halobacteria</taxon>
        <taxon>Halobacteriales</taxon>
        <taxon>Natrialbaceae</taxon>
        <taxon>Natronorubrum</taxon>
    </lineage>
</organism>
<dbReference type="PATRIC" id="fig|1114856.3.peg.3365"/>
<gene>
    <name evidence="3" type="ORF">C496_16277</name>
</gene>
<feature type="domain" description="DUF7260" evidence="2">
    <location>
        <begin position="53"/>
        <end position="287"/>
    </location>
</feature>
<sequence>MHNEATQTIEFGVVTMGLLVVWLVWVSDGHSPMPGLGADFSPVELGTLVASSSIPAARTAVDREREQLIQERDGFHQFTTEVDSIPVSADGGAGLPPVGVRQANAVVGELDSVRAAYRECIMELEHFDQLYGEQLYDNMASELSEDVAMAVVHGDRFSLPVKRATIQRATEASLRRERLLQTVDAERDSLDRAERELRALASDLEAEPSLSEFTLTELFEHERRLSRWKVRCERSLRRRQQHIHAESTFRSNPDLLFVQPYLYAELETHFPVLDACLRLHSRLETRQQAVHRAITYR</sequence>
<dbReference type="EMBL" id="AOHW01000040">
    <property type="protein sequence ID" value="ELY38965.1"/>
    <property type="molecule type" value="Genomic_DNA"/>
</dbReference>
<evidence type="ECO:0000256" key="1">
    <source>
        <dbReference type="SAM" id="Coils"/>
    </source>
</evidence>